<dbReference type="AlphaFoldDB" id="A0A2S2C648"/>
<evidence type="ECO:0000313" key="2">
    <source>
        <dbReference type="Proteomes" id="UP000245711"/>
    </source>
</evidence>
<dbReference type="EMBL" id="CP021355">
    <property type="protein sequence ID" value="AWK76350.1"/>
    <property type="molecule type" value="Genomic_DNA"/>
</dbReference>
<name>A0A2S2C648_9NOCA</name>
<dbReference type="CDD" id="cd07821">
    <property type="entry name" value="PYR_PYL_RCAR_like"/>
    <property type="match status" value="1"/>
</dbReference>
<accession>A0A2S2C648</accession>
<geneLocation type="plasmid" evidence="2">
    <name>prb98</name>
</geneLocation>
<dbReference type="PANTHER" id="PTHR39332:SF7">
    <property type="entry name" value="SRPBCC FAMILY PROTEIN"/>
    <property type="match status" value="1"/>
</dbReference>
<dbReference type="RefSeq" id="WP_109335808.1">
    <property type="nucleotide sequence ID" value="NZ_CP021355.1"/>
</dbReference>
<proteinExistence type="predicted"/>
<dbReference type="OrthoDB" id="1188001at2"/>
<keyword evidence="1" id="KW-0614">Plasmid</keyword>
<keyword evidence="2" id="KW-1185">Reference proteome</keyword>
<organism evidence="1 2">
    <name type="scientific">Rhodococcus oxybenzonivorans</name>
    <dbReference type="NCBI Taxonomy" id="1990687"/>
    <lineage>
        <taxon>Bacteria</taxon>
        <taxon>Bacillati</taxon>
        <taxon>Actinomycetota</taxon>
        <taxon>Actinomycetes</taxon>
        <taxon>Mycobacteriales</taxon>
        <taxon>Nocardiaceae</taxon>
        <taxon>Rhodococcus</taxon>
    </lineage>
</organism>
<evidence type="ECO:0000313" key="1">
    <source>
        <dbReference type="EMBL" id="AWK76350.1"/>
    </source>
</evidence>
<protein>
    <submittedName>
        <fullName evidence="1">MxaD family protein</fullName>
    </submittedName>
</protein>
<reference evidence="1 2" key="1">
    <citation type="submission" date="2017-05" db="EMBL/GenBank/DDBJ databases">
        <title>Isolation of Rhodococcus sp. S2-17 biodegrading of BP-3.</title>
        <authorList>
            <person name="Lee Y."/>
            <person name="Kim K.H."/>
            <person name="Chun B.H."/>
            <person name="Jung H.S."/>
            <person name="Jeon C.O."/>
        </authorList>
    </citation>
    <scope>NUCLEOTIDE SEQUENCE [LARGE SCALE GENOMIC DNA]</scope>
    <source>
        <strain evidence="1 2">S2-17</strain>
        <plasmid evidence="2">prb98</plasmid>
    </source>
</reference>
<dbReference type="PANTHER" id="PTHR39332">
    <property type="entry name" value="BLL4707 PROTEIN"/>
    <property type="match status" value="1"/>
</dbReference>
<dbReference type="Gene3D" id="3.30.530.20">
    <property type="match status" value="1"/>
</dbReference>
<dbReference type="InterPro" id="IPR019587">
    <property type="entry name" value="Polyketide_cyclase/dehydratase"/>
</dbReference>
<gene>
    <name evidence="1" type="ORF">CBI38_33460</name>
</gene>
<dbReference type="Pfam" id="PF10604">
    <property type="entry name" value="Polyketide_cyc2"/>
    <property type="match status" value="1"/>
</dbReference>
<dbReference type="SUPFAM" id="SSF55961">
    <property type="entry name" value="Bet v1-like"/>
    <property type="match status" value="1"/>
</dbReference>
<dbReference type="Proteomes" id="UP000245711">
    <property type="component" value="Plasmid pRB98"/>
</dbReference>
<dbReference type="InterPro" id="IPR023393">
    <property type="entry name" value="START-like_dom_sf"/>
</dbReference>
<sequence>MFNVTVELDFPASADTVWSWVGNAGDIASWIPAIGSSRMEDDVRHVVFTDGEPARERIIEHIDAERTYTYQYIDGPLPLQHYQSTIRVLEAADNTCLVRWSAEFGAESAEVEAGLAAAIDGIYSDALNELKSKVVAV</sequence>
<dbReference type="KEGG" id="roz:CBI38_33460"/>